<keyword evidence="3" id="KW-1185">Reference proteome</keyword>
<reference evidence="2 3" key="1">
    <citation type="submission" date="2019-08" db="EMBL/GenBank/DDBJ databases">
        <title>Whole genome of Aphis craccivora.</title>
        <authorList>
            <person name="Voronova N.V."/>
            <person name="Shulinski R.S."/>
            <person name="Bandarenka Y.V."/>
            <person name="Zhorov D.G."/>
            <person name="Warner D."/>
        </authorList>
    </citation>
    <scope>NUCLEOTIDE SEQUENCE [LARGE SCALE GENOMIC DNA]</scope>
    <source>
        <strain evidence="2">180601</strain>
        <tissue evidence="2">Whole Body</tissue>
    </source>
</reference>
<name>A0A6G0VSG4_APHCR</name>
<feature type="non-terminal residue" evidence="2">
    <location>
        <position position="475"/>
    </location>
</feature>
<sequence>MNYNKLVVSSQNRSILWYHHVFGVKGKSYFSHISPSNTVVYCSVKRICLDSNNIDAYKVSDDFNKILNDMNSILVPFNWSRILPANKKMVIFSKVFVNKDVELPYFERCVSVHEDMTIECRFLNKIINNYSILNQSNMRELNNIQNLIYNFDLANMCSGVKIPEKDRKYLTKTTYKDTLDSFRHVNCSLILNTTVSNPNDLKGINKNKKPENFEKLIKNNTPPNHLLLIKEIFAAAEKKGPKGNRYTEDWIMLCMLLHIRSPSGYSFTRENKLFPLPCIRSIRNYLQLIKTSCGFDEQFLQLFAKHLEGKEEYQKHGLLIFDEISLRQSISANDLSDKATHGLVFMFQPLADSYTQPIAVFASKGPVAGLTLTQLIIKAVVLLENAGAKVHGLVSDGAQTNRKVWKELGIRGHLNDCQSHVEHFVDSCRKFFVFSDTPHLIKNVRNRLYNNKELLVNPTEGLVKWKHYVLLHEHD</sequence>
<comment type="caution">
    <text evidence="2">The sequence shown here is derived from an EMBL/GenBank/DDBJ whole genome shotgun (WGS) entry which is preliminary data.</text>
</comment>
<keyword evidence="2" id="KW-0808">Transferase</keyword>
<evidence type="ECO:0000313" key="2">
    <source>
        <dbReference type="EMBL" id="KAF0707921.1"/>
    </source>
</evidence>
<dbReference type="EMBL" id="VUJU01012350">
    <property type="protein sequence ID" value="KAF0707921.1"/>
    <property type="molecule type" value="Genomic_DNA"/>
</dbReference>
<gene>
    <name evidence="2" type="ORF">FWK35_00034185</name>
</gene>
<dbReference type="InterPro" id="IPR048365">
    <property type="entry name" value="TNP-like_RNaseH_N"/>
</dbReference>
<dbReference type="Pfam" id="PF21787">
    <property type="entry name" value="TNP-like_RNaseH_N"/>
    <property type="match status" value="1"/>
</dbReference>
<dbReference type="Proteomes" id="UP000478052">
    <property type="component" value="Unassembled WGS sequence"/>
</dbReference>
<proteinExistence type="predicted"/>
<dbReference type="GO" id="GO:0003964">
    <property type="term" value="F:RNA-directed DNA polymerase activity"/>
    <property type="evidence" value="ECO:0007669"/>
    <property type="project" value="UniProtKB-KW"/>
</dbReference>
<evidence type="ECO:0000313" key="3">
    <source>
        <dbReference type="Proteomes" id="UP000478052"/>
    </source>
</evidence>
<protein>
    <submittedName>
        <fullName evidence="2">Reverse transcriptase domain-containing protein</fullName>
    </submittedName>
</protein>
<accession>A0A6G0VSG4</accession>
<feature type="domain" description="Transposable element P transposase-like RNase H" evidence="1">
    <location>
        <begin position="334"/>
        <end position="409"/>
    </location>
</feature>
<keyword evidence="2" id="KW-0548">Nucleotidyltransferase</keyword>
<evidence type="ECO:0000259" key="1">
    <source>
        <dbReference type="Pfam" id="PF21787"/>
    </source>
</evidence>
<dbReference type="AlphaFoldDB" id="A0A6G0VSG4"/>
<keyword evidence="2" id="KW-0695">RNA-directed DNA polymerase</keyword>
<organism evidence="2 3">
    <name type="scientific">Aphis craccivora</name>
    <name type="common">Cowpea aphid</name>
    <dbReference type="NCBI Taxonomy" id="307492"/>
    <lineage>
        <taxon>Eukaryota</taxon>
        <taxon>Metazoa</taxon>
        <taxon>Ecdysozoa</taxon>
        <taxon>Arthropoda</taxon>
        <taxon>Hexapoda</taxon>
        <taxon>Insecta</taxon>
        <taxon>Pterygota</taxon>
        <taxon>Neoptera</taxon>
        <taxon>Paraneoptera</taxon>
        <taxon>Hemiptera</taxon>
        <taxon>Sternorrhyncha</taxon>
        <taxon>Aphidomorpha</taxon>
        <taxon>Aphidoidea</taxon>
        <taxon>Aphididae</taxon>
        <taxon>Aphidini</taxon>
        <taxon>Aphis</taxon>
        <taxon>Aphis</taxon>
    </lineage>
</organism>
<dbReference type="OrthoDB" id="7675410at2759"/>